<dbReference type="CDD" id="cd03789">
    <property type="entry name" value="GT9_LPS_heptosyltransferase"/>
    <property type="match status" value="1"/>
</dbReference>
<keyword evidence="4" id="KW-1185">Reference proteome</keyword>
<dbReference type="RefSeq" id="WP_119979229.1">
    <property type="nucleotide sequence ID" value="NZ_BPFB01000001.1"/>
</dbReference>
<gene>
    <name evidence="3" type="primary">waaC</name>
    <name evidence="3" type="ORF">TUM4630_00620</name>
</gene>
<sequence>MSLNLQSAHSLCLLRLSAIGDVCHAVAMVQAIQRQYPHLEITWVIGKVEYQLLKHLPGVQFVVFDKSQGWRSYLNLKRALARQHFDVLLHMQVALRATIASLAISATYRLGFDRARAKEGQWLVTNRRVAPLATPHVLDGFMGFAKAVGVTDLQPSWNIPVPVSDTEFAQNLIPSGQSTLVICPAASKAERNWLPERYAAVADYAVAQGYHVMLCGGPTALERDLANAIQGFAKHELDNQVGHTSLTQLLAVLKQASMVLAPDTGPAHMAVTQGTPVIGLYAHSNPGRTGPYTCLDLVVSVYDEAVKAQTSGDVAWGTRAKGAQLMQMISVESVLARFNQLSQRLSH</sequence>
<evidence type="ECO:0000256" key="2">
    <source>
        <dbReference type="ARBA" id="ARBA00022679"/>
    </source>
</evidence>
<dbReference type="InterPro" id="IPR002201">
    <property type="entry name" value="Glyco_trans_9"/>
</dbReference>
<reference evidence="3 4" key="1">
    <citation type="submission" date="2021-05" db="EMBL/GenBank/DDBJ databases">
        <title>Molecular characterization for Shewanella algae harboring chromosomal blaOXA-55-like strains isolated from clinical and environment sample.</title>
        <authorList>
            <person name="Ohama Y."/>
            <person name="Aoki K."/>
            <person name="Harada S."/>
            <person name="Moriya K."/>
            <person name="Ishii Y."/>
            <person name="Tateda K."/>
        </authorList>
    </citation>
    <scope>NUCLEOTIDE SEQUENCE [LARGE SCALE GENOMIC DNA]</scope>
    <source>
        <strain evidence="3 4">LMG 23746</strain>
    </source>
</reference>
<dbReference type="GO" id="GO:0016740">
    <property type="term" value="F:transferase activity"/>
    <property type="evidence" value="ECO:0007669"/>
    <property type="project" value="UniProtKB-KW"/>
</dbReference>
<dbReference type="Pfam" id="PF01075">
    <property type="entry name" value="Glyco_transf_9"/>
    <property type="match status" value="1"/>
</dbReference>
<dbReference type="Gene3D" id="3.40.50.2000">
    <property type="entry name" value="Glycogen Phosphorylase B"/>
    <property type="match status" value="2"/>
</dbReference>
<evidence type="ECO:0000256" key="1">
    <source>
        <dbReference type="ARBA" id="ARBA00022676"/>
    </source>
</evidence>
<protein>
    <submittedName>
        <fullName evidence="3">Glycosyl transferase</fullName>
    </submittedName>
</protein>
<dbReference type="InterPro" id="IPR051199">
    <property type="entry name" value="LPS_LOS_Heptosyltrfase"/>
</dbReference>
<dbReference type="PANTHER" id="PTHR30160">
    <property type="entry name" value="TETRAACYLDISACCHARIDE 4'-KINASE-RELATED"/>
    <property type="match status" value="1"/>
</dbReference>
<comment type="caution">
    <text evidence="3">The sequence shown here is derived from an EMBL/GenBank/DDBJ whole genome shotgun (WGS) entry which is preliminary data.</text>
</comment>
<accession>A0ABQ4P2E1</accession>
<evidence type="ECO:0000313" key="4">
    <source>
        <dbReference type="Proteomes" id="UP000761574"/>
    </source>
</evidence>
<dbReference type="Proteomes" id="UP000761574">
    <property type="component" value="Unassembled WGS sequence"/>
</dbReference>
<name>A0ABQ4P2E1_9GAMM</name>
<proteinExistence type="predicted"/>
<organism evidence="3 4">
    <name type="scientific">Shewanella algidipiscicola</name>
    <dbReference type="NCBI Taxonomy" id="614070"/>
    <lineage>
        <taxon>Bacteria</taxon>
        <taxon>Pseudomonadati</taxon>
        <taxon>Pseudomonadota</taxon>
        <taxon>Gammaproteobacteria</taxon>
        <taxon>Alteromonadales</taxon>
        <taxon>Shewanellaceae</taxon>
        <taxon>Shewanella</taxon>
    </lineage>
</organism>
<evidence type="ECO:0000313" key="3">
    <source>
        <dbReference type="EMBL" id="GIU41608.1"/>
    </source>
</evidence>
<dbReference type="PANTHER" id="PTHR30160:SF21">
    <property type="entry name" value="LIPOPOLYSACCHARIDE CORE HEPTOSYLTRANSFERASE OPSX"/>
    <property type="match status" value="1"/>
</dbReference>
<keyword evidence="1" id="KW-0328">Glycosyltransferase</keyword>
<keyword evidence="2 3" id="KW-0808">Transferase</keyword>
<dbReference type="SUPFAM" id="SSF53756">
    <property type="entry name" value="UDP-Glycosyltransferase/glycogen phosphorylase"/>
    <property type="match status" value="1"/>
</dbReference>
<dbReference type="EMBL" id="BPFB01000001">
    <property type="protein sequence ID" value="GIU41608.1"/>
    <property type="molecule type" value="Genomic_DNA"/>
</dbReference>